<protein>
    <recommendedName>
        <fullName evidence="1">F-box domain-containing protein</fullName>
    </recommendedName>
</protein>
<keyword evidence="3" id="KW-1185">Reference proteome</keyword>
<dbReference type="PROSITE" id="PS50181">
    <property type="entry name" value="FBOX"/>
    <property type="match status" value="1"/>
</dbReference>
<sequence length="436" mass="49693">MHEPTPPLLTLPPELQIEIAELVDSTSLLALRQVNRELAANTFEVFGRRFFSYNRHATTNHSLRVLRDITATPELARHFKKLEFIAIGTGLEYDEYSSMPGAYPLETDEAGPWRREVDDAYGWQDSGVLHDIFENLARTPGNQCLTIEYRKYRTIGAFHLAQATDDQPTAPDSTLPEANLAHVYGLVTYQNNVRPWIDEWEVRGQSPLNIVQAILEALFKSSYRPSGLALSIPSTGIMRQGVDYTDTWITRLSAKEREGLNQVCRRLKNFELNLHDAGSLSPTVQRLLPEMSNLRCLSVSSTSTPVLETIARHLATKSLQKIHLTNVFGPPEGLQAFLSHYTSSYEEILLDCILFWTPSSRKVFEYMIRSYTKLQIFKVRLLVVHIDHGQLPWQYHAQNLRLYKEESDAVYHTYRGEEKIKGALSMAGQPDWLSSN</sequence>
<reference evidence="2" key="1">
    <citation type="journal article" date="2020" name="Stud. Mycol.">
        <title>101 Dothideomycetes genomes: a test case for predicting lifestyles and emergence of pathogens.</title>
        <authorList>
            <person name="Haridas S."/>
            <person name="Albert R."/>
            <person name="Binder M."/>
            <person name="Bloem J."/>
            <person name="Labutti K."/>
            <person name="Salamov A."/>
            <person name="Andreopoulos B."/>
            <person name="Baker S."/>
            <person name="Barry K."/>
            <person name="Bills G."/>
            <person name="Bluhm B."/>
            <person name="Cannon C."/>
            <person name="Castanera R."/>
            <person name="Culley D."/>
            <person name="Daum C."/>
            <person name="Ezra D."/>
            <person name="Gonzalez J."/>
            <person name="Henrissat B."/>
            <person name="Kuo A."/>
            <person name="Liang C."/>
            <person name="Lipzen A."/>
            <person name="Lutzoni F."/>
            <person name="Magnuson J."/>
            <person name="Mondo S."/>
            <person name="Nolan M."/>
            <person name="Ohm R."/>
            <person name="Pangilinan J."/>
            <person name="Park H.-J."/>
            <person name="Ramirez L."/>
            <person name="Alfaro M."/>
            <person name="Sun H."/>
            <person name="Tritt A."/>
            <person name="Yoshinaga Y."/>
            <person name="Zwiers L.-H."/>
            <person name="Turgeon B."/>
            <person name="Goodwin S."/>
            <person name="Spatafora J."/>
            <person name="Crous P."/>
            <person name="Grigoriev I."/>
        </authorList>
    </citation>
    <scope>NUCLEOTIDE SEQUENCE</scope>
    <source>
        <strain evidence="2">ATCC 36951</strain>
    </source>
</reference>
<dbReference type="AlphaFoldDB" id="A0A6A6CZG7"/>
<name>A0A6A6CZG7_ZASCE</name>
<dbReference type="OrthoDB" id="3650285at2759"/>
<feature type="domain" description="F-box" evidence="1">
    <location>
        <begin position="5"/>
        <end position="49"/>
    </location>
</feature>
<evidence type="ECO:0000313" key="2">
    <source>
        <dbReference type="EMBL" id="KAF2172627.1"/>
    </source>
</evidence>
<evidence type="ECO:0000259" key="1">
    <source>
        <dbReference type="PROSITE" id="PS50181"/>
    </source>
</evidence>
<accession>A0A6A6CZG7</accession>
<dbReference type="RefSeq" id="XP_033673516.1">
    <property type="nucleotide sequence ID" value="XM_033811173.1"/>
</dbReference>
<dbReference type="Proteomes" id="UP000799537">
    <property type="component" value="Unassembled WGS sequence"/>
</dbReference>
<proteinExistence type="predicted"/>
<dbReference type="GeneID" id="54564445"/>
<dbReference type="InterPro" id="IPR001810">
    <property type="entry name" value="F-box_dom"/>
</dbReference>
<organism evidence="2 3">
    <name type="scientific">Zasmidium cellare ATCC 36951</name>
    <dbReference type="NCBI Taxonomy" id="1080233"/>
    <lineage>
        <taxon>Eukaryota</taxon>
        <taxon>Fungi</taxon>
        <taxon>Dikarya</taxon>
        <taxon>Ascomycota</taxon>
        <taxon>Pezizomycotina</taxon>
        <taxon>Dothideomycetes</taxon>
        <taxon>Dothideomycetidae</taxon>
        <taxon>Mycosphaerellales</taxon>
        <taxon>Mycosphaerellaceae</taxon>
        <taxon>Zasmidium</taxon>
    </lineage>
</organism>
<dbReference type="EMBL" id="ML993580">
    <property type="protein sequence ID" value="KAF2172627.1"/>
    <property type="molecule type" value="Genomic_DNA"/>
</dbReference>
<evidence type="ECO:0000313" key="3">
    <source>
        <dbReference type="Proteomes" id="UP000799537"/>
    </source>
</evidence>
<gene>
    <name evidence="2" type="ORF">M409DRAFT_49179</name>
</gene>